<name>A0A419T1T9_9FIRM</name>
<reference evidence="2 3" key="1">
    <citation type="submission" date="2016-08" db="EMBL/GenBank/DDBJ databases">
        <title>Novel Firmicutes and Novel Genomes.</title>
        <authorList>
            <person name="Poppleton D.I."/>
            <person name="Gribaldo S."/>
        </authorList>
    </citation>
    <scope>NUCLEOTIDE SEQUENCE [LARGE SCALE GENOMIC DNA]</scope>
    <source>
        <strain evidence="2 3">CTT3</strain>
    </source>
</reference>
<dbReference type="AlphaFoldDB" id="A0A419T1T9"/>
<feature type="domain" description="Phosphotyrosine protein phosphatase I" evidence="1">
    <location>
        <begin position="1"/>
        <end position="138"/>
    </location>
</feature>
<dbReference type="Pfam" id="PF01451">
    <property type="entry name" value="LMWPc"/>
    <property type="match status" value="1"/>
</dbReference>
<dbReference type="Gene3D" id="3.40.50.2300">
    <property type="match status" value="1"/>
</dbReference>
<dbReference type="PANTHER" id="PTHR11717:SF31">
    <property type="entry name" value="LOW MOLECULAR WEIGHT PROTEIN-TYROSINE-PHOSPHATASE ETP-RELATED"/>
    <property type="match status" value="1"/>
</dbReference>
<comment type="caution">
    <text evidence="2">The sequence shown here is derived from an EMBL/GenBank/DDBJ whole genome shotgun (WGS) entry which is preliminary data.</text>
</comment>
<evidence type="ECO:0000313" key="2">
    <source>
        <dbReference type="EMBL" id="RKD31399.1"/>
    </source>
</evidence>
<organism evidence="2 3">
    <name type="scientific">Thermohalobacter berrensis</name>
    <dbReference type="NCBI Taxonomy" id="99594"/>
    <lineage>
        <taxon>Bacteria</taxon>
        <taxon>Bacillati</taxon>
        <taxon>Bacillota</taxon>
        <taxon>Tissierellia</taxon>
        <taxon>Tissierellales</taxon>
        <taxon>Thermohalobacteraceae</taxon>
        <taxon>Thermohalobacter</taxon>
    </lineage>
</organism>
<dbReference type="GO" id="GO:0004725">
    <property type="term" value="F:protein tyrosine phosphatase activity"/>
    <property type="evidence" value="ECO:0007669"/>
    <property type="project" value="TreeGrafter"/>
</dbReference>
<dbReference type="EMBL" id="MCIB01000020">
    <property type="protein sequence ID" value="RKD31399.1"/>
    <property type="molecule type" value="Genomic_DNA"/>
</dbReference>
<gene>
    <name evidence="2" type="ORF">BET03_12755</name>
</gene>
<proteinExistence type="predicted"/>
<protein>
    <recommendedName>
        <fullName evidence="1">Phosphotyrosine protein phosphatase I domain-containing protein</fullName>
    </recommendedName>
</protein>
<keyword evidence="3" id="KW-1185">Reference proteome</keyword>
<dbReference type="Proteomes" id="UP000284177">
    <property type="component" value="Unassembled WGS sequence"/>
</dbReference>
<dbReference type="SMART" id="SM00226">
    <property type="entry name" value="LMWPc"/>
    <property type="match status" value="1"/>
</dbReference>
<accession>A0A419T1T9</accession>
<dbReference type="SUPFAM" id="SSF52788">
    <property type="entry name" value="Phosphotyrosine protein phosphatases I"/>
    <property type="match status" value="1"/>
</dbReference>
<dbReference type="InterPro" id="IPR036196">
    <property type="entry name" value="Ptyr_pPase_sf"/>
</dbReference>
<sequence>MAEAIFRDMIKKAGKELEGIKVESAGIYAMPNQPASRQAVEVMKSEGIDLTNHRSRPINREMIDNADLILTMTTGHKNTLLKMLPDIEEKVYTLKEFAFTEQETLQLLDISDPYGLPVEEYRKTAEEIKKALKKVLGKIKEMES</sequence>
<dbReference type="InterPro" id="IPR023485">
    <property type="entry name" value="Ptyr_pPase"/>
</dbReference>
<evidence type="ECO:0000259" key="1">
    <source>
        <dbReference type="SMART" id="SM00226"/>
    </source>
</evidence>
<evidence type="ECO:0000313" key="3">
    <source>
        <dbReference type="Proteomes" id="UP000284177"/>
    </source>
</evidence>
<dbReference type="CDD" id="cd16344">
    <property type="entry name" value="LMWPAP"/>
    <property type="match status" value="1"/>
</dbReference>
<dbReference type="PANTHER" id="PTHR11717">
    <property type="entry name" value="LOW MOLECULAR WEIGHT PROTEIN TYROSINE PHOSPHATASE"/>
    <property type="match status" value="1"/>
</dbReference>
<dbReference type="InterPro" id="IPR050438">
    <property type="entry name" value="LMW_PTPase"/>
</dbReference>